<feature type="domain" description="FAD-binding PCMH-type" evidence="5">
    <location>
        <begin position="104"/>
        <end position="270"/>
    </location>
</feature>
<dbReference type="EMBL" id="JPOX01000007">
    <property type="protein sequence ID" value="KFX50676.1"/>
    <property type="molecule type" value="Genomic_DNA"/>
</dbReference>
<dbReference type="GO" id="GO:0071949">
    <property type="term" value="F:FAD binding"/>
    <property type="evidence" value="ECO:0007669"/>
    <property type="project" value="InterPro"/>
</dbReference>
<name>A0A093VVK8_TALMA</name>
<dbReference type="eggNOG" id="ENOG502SJVQ">
    <property type="taxonomic scope" value="Eukaryota"/>
</dbReference>
<dbReference type="InterPro" id="IPR016167">
    <property type="entry name" value="FAD-bd_PCMH_sub1"/>
</dbReference>
<proteinExistence type="inferred from homology"/>
<dbReference type="InterPro" id="IPR036318">
    <property type="entry name" value="FAD-bd_PCMH-like_sf"/>
</dbReference>
<accession>A0A093VVK8</accession>
<dbReference type="Gene3D" id="3.30.465.10">
    <property type="match status" value="1"/>
</dbReference>
<evidence type="ECO:0000313" key="6">
    <source>
        <dbReference type="EMBL" id="KFX50676.1"/>
    </source>
</evidence>
<protein>
    <submittedName>
        <fullName evidence="6">FAD-linked oxidoreductase</fullName>
    </submittedName>
</protein>
<evidence type="ECO:0000256" key="2">
    <source>
        <dbReference type="ARBA" id="ARBA00022630"/>
    </source>
</evidence>
<dbReference type="SUPFAM" id="SSF56176">
    <property type="entry name" value="FAD-binding/transporter-associated domain-like"/>
    <property type="match status" value="1"/>
</dbReference>
<gene>
    <name evidence="6" type="ORF">GQ26_0073310</name>
</gene>
<evidence type="ECO:0000256" key="1">
    <source>
        <dbReference type="ARBA" id="ARBA00005466"/>
    </source>
</evidence>
<comment type="similarity">
    <text evidence="1">Belongs to the oxygen-dependent FAD-linked oxidoreductase family.</text>
</comment>
<keyword evidence="3" id="KW-0274">FAD</keyword>
<dbReference type="Pfam" id="PF01565">
    <property type="entry name" value="FAD_binding_4"/>
    <property type="match status" value="1"/>
</dbReference>
<dbReference type="InterPro" id="IPR016166">
    <property type="entry name" value="FAD-bd_PCMH"/>
</dbReference>
<dbReference type="Gene3D" id="3.30.43.10">
    <property type="entry name" value="Uridine Diphospho-n-acetylenolpyruvylglucosamine Reductase, domain 2"/>
    <property type="match status" value="1"/>
</dbReference>
<dbReference type="AlphaFoldDB" id="A0A093VVK8"/>
<keyword evidence="2" id="KW-0285">Flavoprotein</keyword>
<dbReference type="Gene3D" id="3.40.462.20">
    <property type="match status" value="1"/>
</dbReference>
<dbReference type="InterPro" id="IPR016169">
    <property type="entry name" value="FAD-bd_PCMH_sub2"/>
</dbReference>
<organism evidence="6">
    <name type="scientific">Talaromyces marneffei PM1</name>
    <dbReference type="NCBI Taxonomy" id="1077442"/>
    <lineage>
        <taxon>Eukaryota</taxon>
        <taxon>Fungi</taxon>
        <taxon>Dikarya</taxon>
        <taxon>Ascomycota</taxon>
        <taxon>Pezizomycotina</taxon>
        <taxon>Eurotiomycetes</taxon>
        <taxon>Eurotiomycetidae</taxon>
        <taxon>Eurotiales</taxon>
        <taxon>Trichocomaceae</taxon>
        <taxon>Talaromyces</taxon>
        <taxon>Talaromyces sect. Talaromyces</taxon>
    </lineage>
</organism>
<keyword evidence="4" id="KW-0560">Oxidoreductase</keyword>
<evidence type="ECO:0000259" key="5">
    <source>
        <dbReference type="PROSITE" id="PS51387"/>
    </source>
</evidence>
<dbReference type="PANTHER" id="PTHR42973">
    <property type="entry name" value="BINDING OXIDOREDUCTASE, PUTATIVE (AFU_ORTHOLOGUE AFUA_1G17690)-RELATED"/>
    <property type="match status" value="1"/>
</dbReference>
<dbReference type="HOGENOM" id="CLU_018354_10_0_1"/>
<dbReference type="PANTHER" id="PTHR42973:SF7">
    <property type="entry name" value="FAD-BINDING PCMH-TYPE DOMAIN-CONTAINING PROTEIN"/>
    <property type="match status" value="1"/>
</dbReference>
<dbReference type="PROSITE" id="PS51387">
    <property type="entry name" value="FAD_PCMH"/>
    <property type="match status" value="1"/>
</dbReference>
<dbReference type="InterPro" id="IPR050416">
    <property type="entry name" value="FAD-linked_Oxidoreductase"/>
</dbReference>
<dbReference type="GO" id="GO:0016491">
    <property type="term" value="F:oxidoreductase activity"/>
    <property type="evidence" value="ECO:0007669"/>
    <property type="project" value="UniProtKB-KW"/>
</dbReference>
<dbReference type="InterPro" id="IPR006094">
    <property type="entry name" value="Oxid_FAD_bind_N"/>
</dbReference>
<sequence>MAMPFVAANNLQTLAYTSGLRVIPEARMNKRQPKSIVGTDQSAGFAFGFALTKMAELQSKINFNMEQSYLTALEAFLRDHPEIKCTLPSSPEYASDRRIFLLSRKANPFAIAHPESAEQVRALVKFARTNGIKFTIQGGGHNLQGLCIEEGALTIDMRAFTSVKIAADRKTATVGAGILQDELGRILWKEGLSTPAGAIPSVGYLGWAMYGGYGPFSSNWGLGVDQIVAATVLDASGAISEADNTLLRSIRGAGGAFGIILGVTIKVYPMKTLFAGAIIYDSQDMEKAFIKYNAGYRKLSQEGLPKELTLQQMVFNSPQGRLFCVSFTWSSDNIEEGRRWSENVASLANVLMNTVAVTSIPNWYDGNAALIPTNMYGQFRTQNLREITPEVAECLGRHLAKMPFDLCTMFSIHQSRISTSTPNSDSVFGAREPHFMLEIIGCATTEEKSAESQQWALDLWKDVSETEKKNFLDSVYISLDFVEEPPQAGTLNRLFGPHVDEILETKKRYDPENVFDLTVPRLSHYI</sequence>
<comment type="caution">
    <text evidence="6">The sequence shown here is derived from an EMBL/GenBank/DDBJ whole genome shotgun (WGS) entry which is preliminary data.</text>
</comment>
<evidence type="ECO:0000256" key="3">
    <source>
        <dbReference type="ARBA" id="ARBA00022827"/>
    </source>
</evidence>
<evidence type="ECO:0000256" key="4">
    <source>
        <dbReference type="ARBA" id="ARBA00023002"/>
    </source>
</evidence>
<reference evidence="6" key="1">
    <citation type="journal article" date="2014" name="PLoS Genet.">
        <title>Signature Gene Expression Reveals Novel Clues to the Molecular Mechanisms of Dimorphic Transition in Penicillium marneffei.</title>
        <authorList>
            <person name="Yang E."/>
            <person name="Wang G."/>
            <person name="Cai J."/>
            <person name="Woo P.C."/>
            <person name="Lau S.K."/>
            <person name="Yuen K.-Y."/>
            <person name="Chow W.-N."/>
            <person name="Lin X."/>
        </authorList>
    </citation>
    <scope>NUCLEOTIDE SEQUENCE [LARGE SCALE GENOMIC DNA]</scope>
    <source>
        <strain evidence="6">PM1</strain>
    </source>
</reference>